<evidence type="ECO:0000313" key="2">
    <source>
        <dbReference type="EMBL" id="KAF5816291.1"/>
    </source>
</evidence>
<dbReference type="EMBL" id="MNCJ02000318">
    <property type="protein sequence ID" value="KAF5816291.1"/>
    <property type="molecule type" value="Genomic_DNA"/>
</dbReference>
<sequence>MTKGHLDIGTLYALPTWQLLRNKQTRSRSPRMRSPKCCETNKVPYKDCSTSPHKRI</sequence>
<accession>A0A9K3NXJ8</accession>
<keyword evidence="3" id="KW-1185">Reference proteome</keyword>
<name>A0A9K3NXJ8_HELAN</name>
<proteinExistence type="predicted"/>
<dbReference type="Proteomes" id="UP000215914">
    <property type="component" value="Unassembled WGS sequence"/>
</dbReference>
<reference evidence="2" key="2">
    <citation type="submission" date="2020-06" db="EMBL/GenBank/DDBJ databases">
        <title>Helianthus annuus Genome sequencing and assembly Release 2.</title>
        <authorList>
            <person name="Gouzy J."/>
            <person name="Langlade N."/>
            <person name="Munos S."/>
        </authorList>
    </citation>
    <scope>NUCLEOTIDE SEQUENCE</scope>
    <source>
        <tissue evidence="2">Leaves</tissue>
    </source>
</reference>
<feature type="region of interest" description="Disordered" evidence="1">
    <location>
        <begin position="22"/>
        <end position="56"/>
    </location>
</feature>
<reference evidence="2" key="1">
    <citation type="journal article" date="2017" name="Nature">
        <title>The sunflower genome provides insights into oil metabolism, flowering and Asterid evolution.</title>
        <authorList>
            <person name="Badouin H."/>
            <person name="Gouzy J."/>
            <person name="Grassa C.J."/>
            <person name="Murat F."/>
            <person name="Staton S.E."/>
            <person name="Cottret L."/>
            <person name="Lelandais-Briere C."/>
            <person name="Owens G.L."/>
            <person name="Carrere S."/>
            <person name="Mayjonade B."/>
            <person name="Legrand L."/>
            <person name="Gill N."/>
            <person name="Kane N.C."/>
            <person name="Bowers J.E."/>
            <person name="Hubner S."/>
            <person name="Bellec A."/>
            <person name="Berard A."/>
            <person name="Berges H."/>
            <person name="Blanchet N."/>
            <person name="Boniface M.C."/>
            <person name="Brunel D."/>
            <person name="Catrice O."/>
            <person name="Chaidir N."/>
            <person name="Claudel C."/>
            <person name="Donnadieu C."/>
            <person name="Faraut T."/>
            <person name="Fievet G."/>
            <person name="Helmstetter N."/>
            <person name="King M."/>
            <person name="Knapp S.J."/>
            <person name="Lai Z."/>
            <person name="Le Paslier M.C."/>
            <person name="Lippi Y."/>
            <person name="Lorenzon L."/>
            <person name="Mandel J.R."/>
            <person name="Marage G."/>
            <person name="Marchand G."/>
            <person name="Marquand E."/>
            <person name="Bret-Mestries E."/>
            <person name="Morien E."/>
            <person name="Nambeesan S."/>
            <person name="Nguyen T."/>
            <person name="Pegot-Espagnet P."/>
            <person name="Pouilly N."/>
            <person name="Raftis F."/>
            <person name="Sallet E."/>
            <person name="Schiex T."/>
            <person name="Thomas J."/>
            <person name="Vandecasteele C."/>
            <person name="Vares D."/>
            <person name="Vear F."/>
            <person name="Vautrin S."/>
            <person name="Crespi M."/>
            <person name="Mangin B."/>
            <person name="Burke J.M."/>
            <person name="Salse J."/>
            <person name="Munos S."/>
            <person name="Vincourt P."/>
            <person name="Rieseberg L.H."/>
            <person name="Langlade N.B."/>
        </authorList>
    </citation>
    <scope>NUCLEOTIDE SEQUENCE</scope>
    <source>
        <tissue evidence="2">Leaves</tissue>
    </source>
</reference>
<evidence type="ECO:0000256" key="1">
    <source>
        <dbReference type="SAM" id="MobiDB-lite"/>
    </source>
</evidence>
<dbReference type="AlphaFoldDB" id="A0A9K3NXJ8"/>
<organism evidence="2 3">
    <name type="scientific">Helianthus annuus</name>
    <name type="common">Common sunflower</name>
    <dbReference type="NCBI Taxonomy" id="4232"/>
    <lineage>
        <taxon>Eukaryota</taxon>
        <taxon>Viridiplantae</taxon>
        <taxon>Streptophyta</taxon>
        <taxon>Embryophyta</taxon>
        <taxon>Tracheophyta</taxon>
        <taxon>Spermatophyta</taxon>
        <taxon>Magnoliopsida</taxon>
        <taxon>eudicotyledons</taxon>
        <taxon>Gunneridae</taxon>
        <taxon>Pentapetalae</taxon>
        <taxon>asterids</taxon>
        <taxon>campanulids</taxon>
        <taxon>Asterales</taxon>
        <taxon>Asteraceae</taxon>
        <taxon>Asteroideae</taxon>
        <taxon>Heliantheae alliance</taxon>
        <taxon>Heliantheae</taxon>
        <taxon>Helianthus</taxon>
    </lineage>
</organism>
<feature type="compositionally biased region" description="Basic residues" evidence="1">
    <location>
        <begin position="23"/>
        <end position="34"/>
    </location>
</feature>
<dbReference type="Gramene" id="mRNA:HanXRQr2_Chr03g0132711">
    <property type="protein sequence ID" value="CDS:HanXRQr2_Chr03g0132711.1"/>
    <property type="gene ID" value="HanXRQr2_Chr03g0132711"/>
</dbReference>
<evidence type="ECO:0000313" key="3">
    <source>
        <dbReference type="Proteomes" id="UP000215914"/>
    </source>
</evidence>
<gene>
    <name evidence="2" type="ORF">HanXRQr2_Chr03g0132711</name>
</gene>
<protein>
    <submittedName>
        <fullName evidence="2">Uncharacterized protein</fullName>
    </submittedName>
</protein>
<comment type="caution">
    <text evidence="2">The sequence shown here is derived from an EMBL/GenBank/DDBJ whole genome shotgun (WGS) entry which is preliminary data.</text>
</comment>